<dbReference type="OrthoDB" id="8244332at2"/>
<feature type="domain" description="DUF6894" evidence="1">
    <location>
        <begin position="3"/>
        <end position="70"/>
    </location>
</feature>
<reference evidence="2 3" key="1">
    <citation type="submission" date="2019-09" db="EMBL/GenBank/DDBJ databases">
        <title>YIM 48816 draft genome.</title>
        <authorList>
            <person name="Jiang L."/>
        </authorList>
    </citation>
    <scope>NUCLEOTIDE SEQUENCE [LARGE SCALE GENOMIC DNA]</scope>
    <source>
        <strain evidence="2 3">YIM 48816</strain>
    </source>
</reference>
<proteinExistence type="predicted"/>
<dbReference type="AlphaFoldDB" id="A0A6L3SUK9"/>
<dbReference type="Proteomes" id="UP000474159">
    <property type="component" value="Unassembled WGS sequence"/>
</dbReference>
<dbReference type="RefSeq" id="WP_151001900.1">
    <property type="nucleotide sequence ID" value="NZ_BPQY01000430.1"/>
</dbReference>
<evidence type="ECO:0000313" key="2">
    <source>
        <dbReference type="EMBL" id="KAB1077318.1"/>
    </source>
</evidence>
<evidence type="ECO:0000259" key="1">
    <source>
        <dbReference type="Pfam" id="PF21834"/>
    </source>
</evidence>
<organism evidence="2 3">
    <name type="scientific">Methylobacterium soli</name>
    <dbReference type="NCBI Taxonomy" id="553447"/>
    <lineage>
        <taxon>Bacteria</taxon>
        <taxon>Pseudomonadati</taxon>
        <taxon>Pseudomonadota</taxon>
        <taxon>Alphaproteobacteria</taxon>
        <taxon>Hyphomicrobiales</taxon>
        <taxon>Methylobacteriaceae</taxon>
        <taxon>Methylobacterium</taxon>
    </lineage>
</organism>
<gene>
    <name evidence="2" type="ORF">F6X53_19730</name>
</gene>
<sequence length="88" mass="9799">MARFFFDVFDPRITNYDLDGIECADRAAVSEEALRALCEIAADEPERYLDQNLRVVVRDDAHRVVMTASVGLTAAWHAEGEQAARDAA</sequence>
<dbReference type="EMBL" id="VZZK01000022">
    <property type="protein sequence ID" value="KAB1077318.1"/>
    <property type="molecule type" value="Genomic_DNA"/>
</dbReference>
<dbReference type="InterPro" id="IPR054189">
    <property type="entry name" value="DUF6894"/>
</dbReference>
<protein>
    <recommendedName>
        <fullName evidence="1">DUF6894 domain-containing protein</fullName>
    </recommendedName>
</protein>
<accession>A0A6L3SUK9</accession>
<dbReference type="Pfam" id="PF21834">
    <property type="entry name" value="DUF6894"/>
    <property type="match status" value="1"/>
</dbReference>
<comment type="caution">
    <text evidence="2">The sequence shown here is derived from an EMBL/GenBank/DDBJ whole genome shotgun (WGS) entry which is preliminary data.</text>
</comment>
<keyword evidence="3" id="KW-1185">Reference proteome</keyword>
<name>A0A6L3SUK9_9HYPH</name>
<evidence type="ECO:0000313" key="3">
    <source>
        <dbReference type="Proteomes" id="UP000474159"/>
    </source>
</evidence>